<dbReference type="Proteomes" id="UP000184291">
    <property type="component" value="Unassembled WGS sequence"/>
</dbReference>
<feature type="non-terminal residue" evidence="2">
    <location>
        <position position="1"/>
    </location>
</feature>
<feature type="compositionally biased region" description="Polar residues" evidence="1">
    <location>
        <begin position="56"/>
        <end position="71"/>
    </location>
</feature>
<dbReference type="EMBL" id="FQTT01000004">
    <property type="protein sequence ID" value="SHE24586.1"/>
    <property type="molecule type" value="Genomic_DNA"/>
</dbReference>
<keyword evidence="5" id="KW-1185">Reference proteome</keyword>
<dbReference type="RefSeq" id="WP_211482971.1">
    <property type="nucleotide sequence ID" value="NZ_FQTT01000003.1"/>
</dbReference>
<evidence type="ECO:0000313" key="5">
    <source>
        <dbReference type="Proteomes" id="UP000184291"/>
    </source>
</evidence>
<reference evidence="5" key="1">
    <citation type="submission" date="2016-09" db="EMBL/GenBank/DDBJ databases">
        <authorList>
            <person name="Strepis N."/>
        </authorList>
    </citation>
    <scope>NUCLEOTIDE SEQUENCE [LARGE SCALE GENOMIC DNA]</scope>
</reference>
<sequence length="92" mass="10311">TSRQALSNGSVTYKGRIIYVGSFMAGQTIEFRQYPTRLDLYDQAGTHFAAIPWPQPTQAQTHSRATINASKPPNRIITRPPRSPRSQPSQKL</sequence>
<evidence type="ECO:0000313" key="3">
    <source>
        <dbReference type="EMBL" id="SHE24553.1"/>
    </source>
</evidence>
<dbReference type="AlphaFoldDB" id="A0A1M4RWZ2"/>
<reference evidence="2" key="2">
    <citation type="submission" date="2016-09" db="EMBL/GenBank/DDBJ databases">
        <authorList>
            <person name="Capua I."/>
            <person name="De Benedictis P."/>
            <person name="Joannis T."/>
            <person name="Lombin L.H."/>
            <person name="Cattoli G."/>
        </authorList>
    </citation>
    <scope>NUCLEOTIDE SEQUENCE [LARGE SCALE GENOMIC DNA]</scope>
    <source>
        <strain evidence="2">G10_assembly1</strain>
    </source>
</reference>
<evidence type="ECO:0000313" key="4">
    <source>
        <dbReference type="EMBL" id="SHE24586.1"/>
    </source>
</evidence>
<name>A0A1M4RWZ2_9ACTO</name>
<accession>A0A1M4RWZ2</accession>
<dbReference type="EMBL" id="FQTT01000003">
    <property type="protein sequence ID" value="SHE24504.1"/>
    <property type="molecule type" value="Genomic_DNA"/>
</dbReference>
<evidence type="ECO:0000256" key="1">
    <source>
        <dbReference type="SAM" id="MobiDB-lite"/>
    </source>
</evidence>
<dbReference type="EMBL" id="FQTT01000003">
    <property type="protein sequence ID" value="SHE24553.1"/>
    <property type="molecule type" value="Genomic_DNA"/>
</dbReference>
<organism evidence="2 5">
    <name type="scientific">Actinomyces glycerinitolerans</name>
    <dbReference type="NCBI Taxonomy" id="1892869"/>
    <lineage>
        <taxon>Bacteria</taxon>
        <taxon>Bacillati</taxon>
        <taxon>Actinomycetota</taxon>
        <taxon>Actinomycetes</taxon>
        <taxon>Actinomycetales</taxon>
        <taxon>Actinomycetaceae</taxon>
        <taxon>Actinomyces</taxon>
    </lineage>
</organism>
<evidence type="ECO:0000313" key="2">
    <source>
        <dbReference type="EMBL" id="SHE24504.1"/>
    </source>
</evidence>
<proteinExistence type="predicted"/>
<feature type="region of interest" description="Disordered" evidence="1">
    <location>
        <begin position="55"/>
        <end position="92"/>
    </location>
</feature>
<gene>
    <name evidence="2" type="ORF">ACGLYG10_0708</name>
    <name evidence="3" type="ORF">ACGLYG10_0758</name>
    <name evidence="4" type="ORF">ACGLYG10_0792</name>
</gene>
<protein>
    <submittedName>
        <fullName evidence="2">Uncharacterized protein</fullName>
    </submittedName>
</protein>